<gene>
    <name evidence="2" type="ORF">GCM10020369_54390</name>
</gene>
<dbReference type="RefSeq" id="WP_345731061.1">
    <property type="nucleotide sequence ID" value="NZ_BAAAYN010000038.1"/>
</dbReference>
<dbReference type="InterPro" id="IPR048037">
    <property type="entry name" value="DmmA-like_C"/>
</dbReference>
<evidence type="ECO:0000259" key="1">
    <source>
        <dbReference type="Pfam" id="PF22289"/>
    </source>
</evidence>
<dbReference type="Proteomes" id="UP001501676">
    <property type="component" value="Unassembled WGS sequence"/>
</dbReference>
<keyword evidence="2" id="KW-0560">Oxidoreductase</keyword>
<evidence type="ECO:0000313" key="2">
    <source>
        <dbReference type="EMBL" id="GAA3392493.1"/>
    </source>
</evidence>
<evidence type="ECO:0000313" key="3">
    <source>
        <dbReference type="Proteomes" id="UP001501676"/>
    </source>
</evidence>
<dbReference type="GO" id="GO:0004497">
    <property type="term" value="F:monooxygenase activity"/>
    <property type="evidence" value="ECO:0007669"/>
    <property type="project" value="UniProtKB-KW"/>
</dbReference>
<comment type="caution">
    <text evidence="2">The sequence shown here is derived from an EMBL/GenBank/DDBJ whole genome shotgun (WGS) entry which is preliminary data.</text>
</comment>
<dbReference type="Pfam" id="PF22289">
    <property type="entry name" value="DmmA-like_C"/>
    <property type="match status" value="1"/>
</dbReference>
<dbReference type="NCBIfam" id="NF041259">
    <property type="entry name" value="mono_DmmA_fam"/>
    <property type="match status" value="1"/>
</dbReference>
<feature type="domain" description="Dimethylamine monooxygenase subunit DmmA-like C-terminal" evidence="1">
    <location>
        <begin position="114"/>
        <end position="158"/>
    </location>
</feature>
<keyword evidence="3" id="KW-1185">Reference proteome</keyword>
<name>A0ABP6T3T5_9ACTN</name>
<sequence>MDAADRSGPGRPDVDESGRSYAVLAFGPDAERVATTWRARLAALGRTVWSWSGERATDAALAALAEQTRVATVGWRLLLAGPEADVLRARAVAITGGAVDAELTVVVTDDRRRRVWCAHCGSTTEADVRAGDDLPCADCGRTLSVHAHVSRHRAAYLGAGE</sequence>
<organism evidence="2 3">
    <name type="scientific">Cryptosporangium minutisporangium</name>
    <dbReference type="NCBI Taxonomy" id="113569"/>
    <lineage>
        <taxon>Bacteria</taxon>
        <taxon>Bacillati</taxon>
        <taxon>Actinomycetota</taxon>
        <taxon>Actinomycetes</taxon>
        <taxon>Cryptosporangiales</taxon>
        <taxon>Cryptosporangiaceae</taxon>
        <taxon>Cryptosporangium</taxon>
    </lineage>
</organism>
<dbReference type="EMBL" id="BAAAYN010000038">
    <property type="protein sequence ID" value="GAA3392493.1"/>
    <property type="molecule type" value="Genomic_DNA"/>
</dbReference>
<reference evidence="3" key="1">
    <citation type="journal article" date="2019" name="Int. J. Syst. Evol. Microbiol.">
        <title>The Global Catalogue of Microorganisms (GCM) 10K type strain sequencing project: providing services to taxonomists for standard genome sequencing and annotation.</title>
        <authorList>
            <consortium name="The Broad Institute Genomics Platform"/>
            <consortium name="The Broad Institute Genome Sequencing Center for Infectious Disease"/>
            <person name="Wu L."/>
            <person name="Ma J."/>
        </authorList>
    </citation>
    <scope>NUCLEOTIDE SEQUENCE [LARGE SCALE GENOMIC DNA]</scope>
    <source>
        <strain evidence="3">JCM 9458</strain>
    </source>
</reference>
<proteinExistence type="predicted"/>
<protein>
    <submittedName>
        <fullName evidence="2">Dimethylamine monooxygenase subunit DmmA family protein</fullName>
    </submittedName>
</protein>
<accession>A0ABP6T3T5</accession>
<keyword evidence="2" id="KW-0503">Monooxygenase</keyword>